<feature type="compositionally biased region" description="Basic and acidic residues" evidence="1">
    <location>
        <begin position="1"/>
        <end position="34"/>
    </location>
</feature>
<feature type="region of interest" description="Disordered" evidence="1">
    <location>
        <begin position="1"/>
        <end position="105"/>
    </location>
</feature>
<dbReference type="EMBL" id="HBHQ01028737">
    <property type="protein sequence ID" value="CAD9827664.1"/>
    <property type="molecule type" value="Transcribed_RNA"/>
</dbReference>
<evidence type="ECO:0000256" key="1">
    <source>
        <dbReference type="SAM" id="MobiDB-lite"/>
    </source>
</evidence>
<protein>
    <recommendedName>
        <fullName evidence="3">Small EDRK-rich factor-like N-terminal domain-containing protein</fullName>
    </recommendedName>
</protein>
<feature type="compositionally biased region" description="Basic and acidic residues" evidence="1">
    <location>
        <begin position="53"/>
        <end position="62"/>
    </location>
</feature>
<reference evidence="2" key="1">
    <citation type="submission" date="2021-01" db="EMBL/GenBank/DDBJ databases">
        <authorList>
            <person name="Corre E."/>
            <person name="Pelletier E."/>
            <person name="Niang G."/>
            <person name="Scheremetjew M."/>
            <person name="Finn R."/>
            <person name="Kale V."/>
            <person name="Holt S."/>
            <person name="Cochrane G."/>
            <person name="Meng A."/>
            <person name="Brown T."/>
            <person name="Cohen L."/>
        </authorList>
    </citation>
    <scope>NUCLEOTIDE SEQUENCE</scope>
    <source>
        <strain evidence="2">CCMP2084</strain>
    </source>
</reference>
<evidence type="ECO:0008006" key="3">
    <source>
        <dbReference type="Google" id="ProtNLM"/>
    </source>
</evidence>
<organism evidence="2">
    <name type="scientific">Attheya septentrionalis</name>
    <dbReference type="NCBI Taxonomy" id="420275"/>
    <lineage>
        <taxon>Eukaryota</taxon>
        <taxon>Sar</taxon>
        <taxon>Stramenopiles</taxon>
        <taxon>Ochrophyta</taxon>
        <taxon>Bacillariophyta</taxon>
        <taxon>Coscinodiscophyceae</taxon>
        <taxon>Chaetocerotophycidae</taxon>
        <taxon>Chaetocerotales</taxon>
        <taxon>Attheyaceae</taxon>
        <taxon>Attheya</taxon>
    </lineage>
</organism>
<evidence type="ECO:0000313" key="2">
    <source>
        <dbReference type="EMBL" id="CAD9827664.1"/>
    </source>
</evidence>
<proteinExistence type="predicted"/>
<feature type="compositionally biased region" description="Low complexity" evidence="1">
    <location>
        <begin position="39"/>
        <end position="49"/>
    </location>
</feature>
<gene>
    <name evidence="2" type="ORF">ASEP1449_LOCUS19498</name>
</gene>
<accession>A0A7S2XTZ6</accession>
<name>A0A7S2XTZ6_9STRA</name>
<dbReference type="AlphaFoldDB" id="A0A7S2XTZ6"/>
<sequence>MARGDKRERDRAKKQADLASREKGTKEGRPDQRNMNDSAALGAKVAAKQAAKKAQEETDKLAAEWGAGTAGAPKVLPKKKKAVKKGDGMDDLLSAGLSASKKKGK</sequence>